<dbReference type="PANTHER" id="PTHR47057:SF1">
    <property type="entry name" value="AFADIN_ALPHA-ACTININ-BINDING PROTEIN"/>
    <property type="match status" value="1"/>
</dbReference>
<gene>
    <name evidence="2" type="ORF">SLEP1_g28609</name>
</gene>
<feature type="transmembrane region" description="Helical" evidence="1">
    <location>
        <begin position="49"/>
        <end position="75"/>
    </location>
</feature>
<dbReference type="PANTHER" id="PTHR47057">
    <property type="entry name" value="AFADIN/ALPHA-ACTININ-BINDING"/>
    <property type="match status" value="1"/>
</dbReference>
<evidence type="ECO:0000313" key="3">
    <source>
        <dbReference type="Proteomes" id="UP001054252"/>
    </source>
</evidence>
<keyword evidence="1" id="KW-0472">Membrane</keyword>
<name>A0AAV5K4Z9_9ROSI</name>
<keyword evidence="3" id="KW-1185">Reference proteome</keyword>
<reference evidence="2 3" key="1">
    <citation type="journal article" date="2021" name="Commun. Biol.">
        <title>The genome of Shorea leprosula (Dipterocarpaceae) highlights the ecological relevance of drought in aseasonal tropical rainforests.</title>
        <authorList>
            <person name="Ng K.K.S."/>
            <person name="Kobayashi M.J."/>
            <person name="Fawcett J.A."/>
            <person name="Hatakeyama M."/>
            <person name="Paape T."/>
            <person name="Ng C.H."/>
            <person name="Ang C.C."/>
            <person name="Tnah L.H."/>
            <person name="Lee C.T."/>
            <person name="Nishiyama T."/>
            <person name="Sese J."/>
            <person name="O'Brien M.J."/>
            <person name="Copetti D."/>
            <person name="Mohd Noor M.I."/>
            <person name="Ong R.C."/>
            <person name="Putra M."/>
            <person name="Sireger I.Z."/>
            <person name="Indrioko S."/>
            <person name="Kosugi Y."/>
            <person name="Izuno A."/>
            <person name="Isagi Y."/>
            <person name="Lee S.L."/>
            <person name="Shimizu K.K."/>
        </authorList>
    </citation>
    <scope>NUCLEOTIDE SEQUENCE [LARGE SCALE GENOMIC DNA]</scope>
    <source>
        <strain evidence="2">214</strain>
    </source>
</reference>
<protein>
    <submittedName>
        <fullName evidence="2">Uncharacterized protein</fullName>
    </submittedName>
</protein>
<feature type="transmembrane region" description="Helical" evidence="1">
    <location>
        <begin position="112"/>
        <end position="131"/>
    </location>
</feature>
<dbReference type="AlphaFoldDB" id="A0AAV5K4Z9"/>
<dbReference type="Proteomes" id="UP001054252">
    <property type="component" value="Unassembled WGS sequence"/>
</dbReference>
<accession>A0AAV5K4Z9</accession>
<dbReference type="EMBL" id="BPVZ01000049">
    <property type="protein sequence ID" value="GKV18191.1"/>
    <property type="molecule type" value="Genomic_DNA"/>
</dbReference>
<comment type="caution">
    <text evidence="2">The sequence shown here is derived from an EMBL/GenBank/DDBJ whole genome shotgun (WGS) entry which is preliminary data.</text>
</comment>
<proteinExistence type="predicted"/>
<sequence>MKKKEKEYIKLQERLNQVLMEKKKESRSRMEIMNLLQIMNFKYDFQLRVFNAVIVAYDLLNTVFLFISCTTYFIFLLHHLSPVPHIPSSLLMDPKGKRKSSLQAEFDNTGSWTPMASPFAASVLVTSQLLNRSLDRNAKMKKQCDKVMFPILDSGCSEVLRRESFEFFRESASTYPGNSNITF</sequence>
<evidence type="ECO:0000256" key="1">
    <source>
        <dbReference type="SAM" id="Phobius"/>
    </source>
</evidence>
<keyword evidence="1" id="KW-1133">Transmembrane helix</keyword>
<organism evidence="2 3">
    <name type="scientific">Rubroshorea leprosula</name>
    <dbReference type="NCBI Taxonomy" id="152421"/>
    <lineage>
        <taxon>Eukaryota</taxon>
        <taxon>Viridiplantae</taxon>
        <taxon>Streptophyta</taxon>
        <taxon>Embryophyta</taxon>
        <taxon>Tracheophyta</taxon>
        <taxon>Spermatophyta</taxon>
        <taxon>Magnoliopsida</taxon>
        <taxon>eudicotyledons</taxon>
        <taxon>Gunneridae</taxon>
        <taxon>Pentapetalae</taxon>
        <taxon>rosids</taxon>
        <taxon>malvids</taxon>
        <taxon>Malvales</taxon>
        <taxon>Dipterocarpaceae</taxon>
        <taxon>Rubroshorea</taxon>
    </lineage>
</organism>
<evidence type="ECO:0000313" key="2">
    <source>
        <dbReference type="EMBL" id="GKV18191.1"/>
    </source>
</evidence>
<keyword evidence="1" id="KW-0812">Transmembrane</keyword>